<feature type="compositionally biased region" description="Polar residues" evidence="1">
    <location>
        <begin position="94"/>
        <end position="113"/>
    </location>
</feature>
<dbReference type="Proteomes" id="UP000054018">
    <property type="component" value="Unassembled WGS sequence"/>
</dbReference>
<accession>A0A0C9YTX4</accession>
<dbReference type="EMBL" id="KN833827">
    <property type="protein sequence ID" value="KIK17459.1"/>
    <property type="molecule type" value="Genomic_DNA"/>
</dbReference>
<proteinExistence type="predicted"/>
<evidence type="ECO:0000313" key="2">
    <source>
        <dbReference type="EMBL" id="KIK17459.1"/>
    </source>
</evidence>
<feature type="compositionally biased region" description="Low complexity" evidence="1">
    <location>
        <begin position="127"/>
        <end position="144"/>
    </location>
</feature>
<reference evidence="2 3" key="1">
    <citation type="submission" date="2014-04" db="EMBL/GenBank/DDBJ databases">
        <authorList>
            <consortium name="DOE Joint Genome Institute"/>
            <person name="Kuo A."/>
            <person name="Kohler A."/>
            <person name="Costa M.D."/>
            <person name="Nagy L.G."/>
            <person name="Floudas D."/>
            <person name="Copeland A."/>
            <person name="Barry K.W."/>
            <person name="Cichocki N."/>
            <person name="Veneault-Fourrey C."/>
            <person name="LaButti K."/>
            <person name="Lindquist E.A."/>
            <person name="Lipzen A."/>
            <person name="Lundell T."/>
            <person name="Morin E."/>
            <person name="Murat C."/>
            <person name="Sun H."/>
            <person name="Tunlid A."/>
            <person name="Henrissat B."/>
            <person name="Grigoriev I.V."/>
            <person name="Hibbett D.S."/>
            <person name="Martin F."/>
            <person name="Nordberg H.P."/>
            <person name="Cantor M.N."/>
            <person name="Hua S.X."/>
        </authorList>
    </citation>
    <scope>NUCLEOTIDE SEQUENCE [LARGE SCALE GENOMIC DNA]</scope>
    <source>
        <strain evidence="2 3">441</strain>
    </source>
</reference>
<evidence type="ECO:0000256" key="1">
    <source>
        <dbReference type="SAM" id="MobiDB-lite"/>
    </source>
</evidence>
<protein>
    <submittedName>
        <fullName evidence="2">Uncharacterized protein</fullName>
    </submittedName>
</protein>
<evidence type="ECO:0000313" key="3">
    <source>
        <dbReference type="Proteomes" id="UP000054018"/>
    </source>
</evidence>
<dbReference type="HOGENOM" id="CLU_065614_1_0_1"/>
<gene>
    <name evidence="2" type="ORF">PISMIDRAFT_15091</name>
</gene>
<feature type="region of interest" description="Disordered" evidence="1">
    <location>
        <begin position="60"/>
        <end position="162"/>
    </location>
</feature>
<reference evidence="3" key="2">
    <citation type="submission" date="2015-01" db="EMBL/GenBank/DDBJ databases">
        <title>Evolutionary Origins and Diversification of the Mycorrhizal Mutualists.</title>
        <authorList>
            <consortium name="DOE Joint Genome Institute"/>
            <consortium name="Mycorrhizal Genomics Consortium"/>
            <person name="Kohler A."/>
            <person name="Kuo A."/>
            <person name="Nagy L.G."/>
            <person name="Floudas D."/>
            <person name="Copeland A."/>
            <person name="Barry K.W."/>
            <person name="Cichocki N."/>
            <person name="Veneault-Fourrey C."/>
            <person name="LaButti K."/>
            <person name="Lindquist E.A."/>
            <person name="Lipzen A."/>
            <person name="Lundell T."/>
            <person name="Morin E."/>
            <person name="Murat C."/>
            <person name="Riley R."/>
            <person name="Ohm R."/>
            <person name="Sun H."/>
            <person name="Tunlid A."/>
            <person name="Henrissat B."/>
            <person name="Grigoriev I.V."/>
            <person name="Hibbett D.S."/>
            <person name="Martin F."/>
        </authorList>
    </citation>
    <scope>NUCLEOTIDE SEQUENCE [LARGE SCALE GENOMIC DNA]</scope>
    <source>
        <strain evidence="3">441</strain>
    </source>
</reference>
<dbReference type="AlphaFoldDB" id="A0A0C9YTX4"/>
<dbReference type="STRING" id="765257.A0A0C9YTX4"/>
<feature type="region of interest" description="Disordered" evidence="1">
    <location>
        <begin position="243"/>
        <end position="278"/>
    </location>
</feature>
<feature type="compositionally biased region" description="Basic and acidic residues" evidence="1">
    <location>
        <begin position="258"/>
        <end position="268"/>
    </location>
</feature>
<dbReference type="OrthoDB" id="2686745at2759"/>
<keyword evidence="3" id="KW-1185">Reference proteome</keyword>
<name>A0A0C9YTX4_9AGAM</name>
<sequence>MPVLKSQPVPAFYDNEPHFIPLLTSQVEIAPLPTQRIWVTASESMTLTVLNILSRTSVEVGEKTPKATTHRAKMPIAEDRAMTPGVKMPRVTTPREQTSRGPTPTPTNKQKSVTIEDPPSDSERSEGSPTPSESSLSSLESELGAGDKIPKPNGEAGRPGRRGYNLEEQLSWGEDSFKSLKFVNKVIKKHLDTTKCRSQQDRKALNTVCELATATFPDLDSFQNCWPVLDLIQMRLKYLSSRARQKQRIGTDSSSEVAKGEKRRDKLPKSKSPVPLKK</sequence>
<organism evidence="2 3">
    <name type="scientific">Pisolithus microcarpus 441</name>
    <dbReference type="NCBI Taxonomy" id="765257"/>
    <lineage>
        <taxon>Eukaryota</taxon>
        <taxon>Fungi</taxon>
        <taxon>Dikarya</taxon>
        <taxon>Basidiomycota</taxon>
        <taxon>Agaricomycotina</taxon>
        <taxon>Agaricomycetes</taxon>
        <taxon>Agaricomycetidae</taxon>
        <taxon>Boletales</taxon>
        <taxon>Sclerodermatineae</taxon>
        <taxon>Pisolithaceae</taxon>
        <taxon>Pisolithus</taxon>
    </lineage>
</organism>